<dbReference type="SUPFAM" id="SSF55781">
    <property type="entry name" value="GAF domain-like"/>
    <property type="match status" value="1"/>
</dbReference>
<sequence>MNESDAAKDGRDRPASSADSPAVITVDGDGIVTAWSTGAVRLLGYAADEVVGRPVGDLLADRDAAPGDGALHRARDGWVGELILRHADRRRVTLSARRYALSRPGDDGSCLLMLAWTDEAAASSPALHDEVAILDWLLKASPVALTVYDTDLQCVGQNVAMSRMVGMPQQERLGRQITDVLAGPDAERWERRMQQVLRTGIPAESFIVRGRTPADPDHDHVFSADASLLRDRDGRLLGVCATVHDVTAQHLYRERLAILNEASTRIGSTLDVGTTAQELAGVAVPRLADFVSVDLLEPLLRGEEPGPVTGGAVLRRMAHKSIHDGAPEAVVRQGEIDIYPWHSPPARCLLAGVPVLLRAMDPHIESWFADDPVRAARAKTYAFHSWLLVPVRARGTTLGVTVFCRSRNEPFEQEDLVLAEEIVTRAAISLDNARRFTRERTASLVLQRSLLPQQLPRQSAVEAACRYLPTSSQSGVGGDWFDVIPLSGARVALVVGDVAGHGLHASASMSRLRTAVRTLADVDLPPDELLTQLDDLLSHLAATEGTDPAETPVQDTWATCTYMVYDPVSRRCSIASAGHPPPVLLAPDGVATLLDVMVGPPLGLGGLPFETTELRVPEGSEIALYTDGLIESPTADIDDGLRRLKDAFARPAPSPDARCDAVLEALLPGPPADDVALLIARTRALHEDKVAAVEVPGDPAAVSGTRSWVMDRLEAWGLTDMGFVTELVVSELVTNAIRYGAAPVHLRLIKDTALICEVSDASSTAPHLRRARVFDEGGRGLLLVAQLTQRWGTRHSRRGKTIWCEQPLNVATEPP</sequence>
<protein>
    <submittedName>
        <fullName evidence="4">SpoIIE family protein phosphatase</fullName>
    </submittedName>
</protein>
<dbReference type="InterPro" id="IPR013767">
    <property type="entry name" value="PAS_fold"/>
</dbReference>
<evidence type="ECO:0000256" key="1">
    <source>
        <dbReference type="ARBA" id="ARBA00022801"/>
    </source>
</evidence>
<accession>A0A5N8VZE2</accession>
<proteinExistence type="predicted"/>
<dbReference type="CDD" id="cd16936">
    <property type="entry name" value="HATPase_RsbW-like"/>
    <property type="match status" value="1"/>
</dbReference>
<dbReference type="InterPro" id="IPR001932">
    <property type="entry name" value="PPM-type_phosphatase-like_dom"/>
</dbReference>
<dbReference type="SUPFAM" id="SSF81606">
    <property type="entry name" value="PP2C-like"/>
    <property type="match status" value="1"/>
</dbReference>
<organism evidence="4 5">
    <name type="scientific">Streptomyces phyllanthi</name>
    <dbReference type="NCBI Taxonomy" id="1803180"/>
    <lineage>
        <taxon>Bacteria</taxon>
        <taxon>Bacillati</taxon>
        <taxon>Actinomycetota</taxon>
        <taxon>Actinomycetes</taxon>
        <taxon>Kitasatosporales</taxon>
        <taxon>Streptomycetaceae</taxon>
        <taxon>Streptomyces</taxon>
    </lineage>
</organism>
<dbReference type="InterPro" id="IPR052016">
    <property type="entry name" value="Bact_Sigma-Reg"/>
</dbReference>
<feature type="compositionally biased region" description="Basic and acidic residues" evidence="2">
    <location>
        <begin position="1"/>
        <end position="14"/>
    </location>
</feature>
<dbReference type="SMART" id="SM00331">
    <property type="entry name" value="PP2C_SIG"/>
    <property type="match status" value="1"/>
</dbReference>
<dbReference type="FunFam" id="3.30.450.40:FF:000035">
    <property type="entry name" value="PAS sensor protein"/>
    <property type="match status" value="1"/>
</dbReference>
<feature type="domain" description="PAS" evidence="3">
    <location>
        <begin position="20"/>
        <end position="78"/>
    </location>
</feature>
<dbReference type="InterPro" id="IPR000014">
    <property type="entry name" value="PAS"/>
</dbReference>
<dbReference type="InterPro" id="IPR036890">
    <property type="entry name" value="HATPase_C_sf"/>
</dbReference>
<dbReference type="SUPFAM" id="SSF55785">
    <property type="entry name" value="PYP-like sensor domain (PAS domain)"/>
    <property type="match status" value="2"/>
</dbReference>
<dbReference type="Proteomes" id="UP000326979">
    <property type="component" value="Unassembled WGS sequence"/>
</dbReference>
<dbReference type="InterPro" id="IPR036457">
    <property type="entry name" value="PPM-type-like_dom_sf"/>
</dbReference>
<evidence type="ECO:0000313" key="4">
    <source>
        <dbReference type="EMBL" id="MPY39418.1"/>
    </source>
</evidence>
<dbReference type="NCBIfam" id="TIGR00229">
    <property type="entry name" value="sensory_box"/>
    <property type="match status" value="2"/>
</dbReference>
<dbReference type="SMART" id="SM00091">
    <property type="entry name" value="PAS"/>
    <property type="match status" value="2"/>
</dbReference>
<dbReference type="PROSITE" id="PS50112">
    <property type="entry name" value="PAS"/>
    <property type="match status" value="2"/>
</dbReference>
<dbReference type="Gene3D" id="3.30.450.20">
    <property type="entry name" value="PAS domain"/>
    <property type="match status" value="2"/>
</dbReference>
<keyword evidence="5" id="KW-1185">Reference proteome</keyword>
<dbReference type="AlphaFoldDB" id="A0A5N8VZE2"/>
<evidence type="ECO:0000256" key="2">
    <source>
        <dbReference type="SAM" id="MobiDB-lite"/>
    </source>
</evidence>
<dbReference type="SMART" id="SM00065">
    <property type="entry name" value="GAF"/>
    <property type="match status" value="1"/>
</dbReference>
<dbReference type="Pfam" id="PF07228">
    <property type="entry name" value="SpoIIE"/>
    <property type="match status" value="1"/>
</dbReference>
<dbReference type="SUPFAM" id="SSF55874">
    <property type="entry name" value="ATPase domain of HSP90 chaperone/DNA topoisomerase II/histidine kinase"/>
    <property type="match status" value="1"/>
</dbReference>
<feature type="region of interest" description="Disordered" evidence="2">
    <location>
        <begin position="1"/>
        <end position="22"/>
    </location>
</feature>
<evidence type="ECO:0000313" key="5">
    <source>
        <dbReference type="Proteomes" id="UP000326979"/>
    </source>
</evidence>
<dbReference type="RefSeq" id="WP_152780915.1">
    <property type="nucleotide sequence ID" value="NZ_BAABEQ010000128.1"/>
</dbReference>
<dbReference type="FunFam" id="3.60.40.10:FF:000031">
    <property type="entry name" value="PAS sensor protein"/>
    <property type="match status" value="1"/>
</dbReference>
<dbReference type="FunFam" id="3.30.565.10:FF:000028">
    <property type="entry name" value="PAS sensor protein"/>
    <property type="match status" value="1"/>
</dbReference>
<dbReference type="InterPro" id="IPR035965">
    <property type="entry name" value="PAS-like_dom_sf"/>
</dbReference>
<dbReference type="Pfam" id="PF08448">
    <property type="entry name" value="PAS_4"/>
    <property type="match status" value="1"/>
</dbReference>
<dbReference type="InterPro" id="IPR029016">
    <property type="entry name" value="GAF-like_dom_sf"/>
</dbReference>
<dbReference type="InterPro" id="IPR003018">
    <property type="entry name" value="GAF"/>
</dbReference>
<name>A0A5N8VZE2_9ACTN</name>
<evidence type="ECO:0000259" key="3">
    <source>
        <dbReference type="PROSITE" id="PS50112"/>
    </source>
</evidence>
<dbReference type="Gene3D" id="3.30.450.40">
    <property type="match status" value="1"/>
</dbReference>
<dbReference type="OrthoDB" id="118142at2"/>
<dbReference type="GO" id="GO:0016791">
    <property type="term" value="F:phosphatase activity"/>
    <property type="evidence" value="ECO:0007669"/>
    <property type="project" value="TreeGrafter"/>
</dbReference>
<dbReference type="Pfam" id="PF13581">
    <property type="entry name" value="HATPase_c_2"/>
    <property type="match status" value="1"/>
</dbReference>
<dbReference type="Pfam" id="PF00989">
    <property type="entry name" value="PAS"/>
    <property type="match status" value="1"/>
</dbReference>
<dbReference type="InterPro" id="IPR013656">
    <property type="entry name" value="PAS_4"/>
</dbReference>
<feature type="domain" description="PAS" evidence="3">
    <location>
        <begin position="130"/>
        <end position="200"/>
    </location>
</feature>
<dbReference type="InterPro" id="IPR003594">
    <property type="entry name" value="HATPase_dom"/>
</dbReference>
<gene>
    <name evidence="4" type="ORF">FNH04_05625</name>
</gene>
<dbReference type="PANTHER" id="PTHR43156:SF2">
    <property type="entry name" value="STAGE II SPORULATION PROTEIN E"/>
    <property type="match status" value="1"/>
</dbReference>
<keyword evidence="1" id="KW-0378">Hydrolase</keyword>
<dbReference type="Pfam" id="PF01590">
    <property type="entry name" value="GAF"/>
    <property type="match status" value="1"/>
</dbReference>
<reference evidence="4 5" key="1">
    <citation type="submission" date="2019-07" db="EMBL/GenBank/DDBJ databases">
        <title>New species of Amycolatopsis and Streptomyces.</title>
        <authorList>
            <person name="Duangmal K."/>
            <person name="Teo W.F.A."/>
            <person name="Lipun K."/>
        </authorList>
    </citation>
    <scope>NUCLEOTIDE SEQUENCE [LARGE SCALE GENOMIC DNA]</scope>
    <source>
        <strain evidence="4 5">TISTR 2346</strain>
    </source>
</reference>
<dbReference type="CDD" id="cd00130">
    <property type="entry name" value="PAS"/>
    <property type="match status" value="2"/>
</dbReference>
<dbReference type="Gene3D" id="3.30.565.10">
    <property type="entry name" value="Histidine kinase-like ATPase, C-terminal domain"/>
    <property type="match status" value="1"/>
</dbReference>
<dbReference type="PANTHER" id="PTHR43156">
    <property type="entry name" value="STAGE II SPORULATION PROTEIN E-RELATED"/>
    <property type="match status" value="1"/>
</dbReference>
<comment type="caution">
    <text evidence="4">The sequence shown here is derived from an EMBL/GenBank/DDBJ whole genome shotgun (WGS) entry which is preliminary data.</text>
</comment>
<dbReference type="Gene3D" id="3.60.40.10">
    <property type="entry name" value="PPM-type phosphatase domain"/>
    <property type="match status" value="1"/>
</dbReference>
<dbReference type="EMBL" id="VJZE01000021">
    <property type="protein sequence ID" value="MPY39418.1"/>
    <property type="molecule type" value="Genomic_DNA"/>
</dbReference>